<evidence type="ECO:0000256" key="6">
    <source>
        <dbReference type="SAM" id="MobiDB-lite"/>
    </source>
</evidence>
<evidence type="ECO:0000313" key="7">
    <source>
        <dbReference type="EMBL" id="CAH3158497.1"/>
    </source>
</evidence>
<dbReference type="PANTHER" id="PTHR22977">
    <property type="entry name" value="COX ASSEMBLY MITOCHONDRIAL PROTEIN"/>
    <property type="match status" value="1"/>
</dbReference>
<keyword evidence="4" id="KW-1015">Disulfide bond</keyword>
<dbReference type="EMBL" id="CALNXK010000111">
    <property type="protein sequence ID" value="CAH3158497.1"/>
    <property type="molecule type" value="Genomic_DNA"/>
</dbReference>
<comment type="subcellular location">
    <subcellularLocation>
        <location evidence="1 5">Mitochondrion</location>
    </subcellularLocation>
</comment>
<protein>
    <recommendedName>
        <fullName evidence="5">COX assembly mitochondrial protein</fullName>
    </recommendedName>
</protein>
<evidence type="ECO:0000256" key="4">
    <source>
        <dbReference type="ARBA" id="ARBA00023157"/>
    </source>
</evidence>
<reference evidence="7 8" key="1">
    <citation type="submission" date="2022-05" db="EMBL/GenBank/DDBJ databases">
        <authorList>
            <consortium name="Genoscope - CEA"/>
            <person name="William W."/>
        </authorList>
    </citation>
    <scope>NUCLEOTIDE SEQUENCE [LARGE SCALE GENOMIC DNA]</scope>
</reference>
<feature type="region of interest" description="Disordered" evidence="6">
    <location>
        <begin position="80"/>
        <end position="103"/>
    </location>
</feature>
<proteinExistence type="inferred from homology"/>
<sequence>MHPSLAPHLHGDCLEIIQQLYRCHEQHPVGKFLGECNDIKRALNRCVKEEVFKSFLSDIHFTSLVEGRCVMYKQQDLRKRRRNQEDAKRRRKTLKDLCSAKQE</sequence>
<gene>
    <name evidence="7" type="ORF">PLOB_00003190</name>
</gene>
<keyword evidence="8" id="KW-1185">Reference proteome</keyword>
<dbReference type="PROSITE" id="PS51808">
    <property type="entry name" value="CHCH"/>
    <property type="match status" value="1"/>
</dbReference>
<evidence type="ECO:0000256" key="2">
    <source>
        <dbReference type="ARBA" id="ARBA00007347"/>
    </source>
</evidence>
<dbReference type="Proteomes" id="UP001159405">
    <property type="component" value="Unassembled WGS sequence"/>
</dbReference>
<evidence type="ECO:0000313" key="8">
    <source>
        <dbReference type="Proteomes" id="UP001159405"/>
    </source>
</evidence>
<name>A0ABN8QBF3_9CNID</name>
<dbReference type="PANTHER" id="PTHR22977:SF1">
    <property type="entry name" value="COX ASSEMBLY MITOCHONDRIAL PROTEIN 2 HOMOLOG"/>
    <property type="match status" value="1"/>
</dbReference>
<accession>A0ABN8QBF3</accession>
<keyword evidence="3 5" id="KW-0496">Mitochondrion</keyword>
<evidence type="ECO:0000256" key="3">
    <source>
        <dbReference type="ARBA" id="ARBA00023128"/>
    </source>
</evidence>
<dbReference type="InterPro" id="IPR013892">
    <property type="entry name" value="Cyt_c_biogenesis_Cmc1-like"/>
</dbReference>
<evidence type="ECO:0000256" key="1">
    <source>
        <dbReference type="ARBA" id="ARBA00004173"/>
    </source>
</evidence>
<organism evidence="7 8">
    <name type="scientific">Porites lobata</name>
    <dbReference type="NCBI Taxonomy" id="104759"/>
    <lineage>
        <taxon>Eukaryota</taxon>
        <taxon>Metazoa</taxon>
        <taxon>Cnidaria</taxon>
        <taxon>Anthozoa</taxon>
        <taxon>Hexacorallia</taxon>
        <taxon>Scleractinia</taxon>
        <taxon>Fungiina</taxon>
        <taxon>Poritidae</taxon>
        <taxon>Porites</taxon>
    </lineage>
</organism>
<dbReference type="Pfam" id="PF08583">
    <property type="entry name" value="Cmc1"/>
    <property type="match status" value="1"/>
</dbReference>
<evidence type="ECO:0000256" key="5">
    <source>
        <dbReference type="RuleBase" id="RU364104"/>
    </source>
</evidence>
<comment type="caution">
    <text evidence="7">The sequence shown here is derived from an EMBL/GenBank/DDBJ whole genome shotgun (WGS) entry which is preliminary data.</text>
</comment>
<comment type="similarity">
    <text evidence="2 5">Belongs to the CMC family.</text>
</comment>